<organism evidence="2">
    <name type="scientific">Anopheles darlingi</name>
    <name type="common">Mosquito</name>
    <dbReference type="NCBI Taxonomy" id="43151"/>
    <lineage>
        <taxon>Eukaryota</taxon>
        <taxon>Metazoa</taxon>
        <taxon>Ecdysozoa</taxon>
        <taxon>Arthropoda</taxon>
        <taxon>Hexapoda</taxon>
        <taxon>Insecta</taxon>
        <taxon>Pterygota</taxon>
        <taxon>Neoptera</taxon>
        <taxon>Endopterygota</taxon>
        <taxon>Diptera</taxon>
        <taxon>Nematocera</taxon>
        <taxon>Culicoidea</taxon>
        <taxon>Culicidae</taxon>
        <taxon>Anophelinae</taxon>
        <taxon>Anopheles</taxon>
    </lineage>
</organism>
<protein>
    <submittedName>
        <fullName evidence="2">Putative myelin protein regulatory factor-like a</fullName>
    </submittedName>
</protein>
<feature type="compositionally biased region" description="Acidic residues" evidence="1">
    <location>
        <begin position="66"/>
        <end position="89"/>
    </location>
</feature>
<sequence length="201" mass="22173">MESSIKLDKDTSGSFKRRCKDQADEYRRKLLGVDVNNVSGASTTPGQENVPGPSNRPHPVDVSLQDTDDSVITEREESESECDVSDSESENGNYNLESASSSDNDSSSDDETVSVPQGPDQGEEAWREKLRIWATHSNISHRQLRGLLRILHEPHSSLPLDPRTLLGTPTEPATVFEMDGGSYWHNGLGKYYINVNNNSPG</sequence>
<name>A0A2M4CWX1_ANODA</name>
<reference evidence="2" key="1">
    <citation type="submission" date="2018-01" db="EMBL/GenBank/DDBJ databases">
        <title>An insight into the sialome of Amazonian anophelines.</title>
        <authorList>
            <person name="Ribeiro J.M."/>
            <person name="Scarpassa V."/>
            <person name="Calvo E."/>
        </authorList>
    </citation>
    <scope>NUCLEOTIDE SEQUENCE</scope>
</reference>
<feature type="compositionally biased region" description="Polar residues" evidence="1">
    <location>
        <begin position="36"/>
        <end position="47"/>
    </location>
</feature>
<proteinExistence type="predicted"/>
<dbReference type="EMBL" id="GGFL01005654">
    <property type="protein sequence ID" value="MBW69832.1"/>
    <property type="molecule type" value="Transcribed_RNA"/>
</dbReference>
<feature type="region of interest" description="Disordered" evidence="1">
    <location>
        <begin position="26"/>
        <end position="122"/>
    </location>
</feature>
<feature type="region of interest" description="Disordered" evidence="1">
    <location>
        <begin position="1"/>
        <end position="20"/>
    </location>
</feature>
<accession>A0A2M4CWX1</accession>
<dbReference type="AlphaFoldDB" id="A0A2M4CWX1"/>
<evidence type="ECO:0000256" key="1">
    <source>
        <dbReference type="SAM" id="MobiDB-lite"/>
    </source>
</evidence>
<feature type="compositionally biased region" description="Basic and acidic residues" evidence="1">
    <location>
        <begin position="1"/>
        <end position="11"/>
    </location>
</feature>
<evidence type="ECO:0000313" key="2">
    <source>
        <dbReference type="EMBL" id="MBW69832.1"/>
    </source>
</evidence>